<organism evidence="1 2">
    <name type="scientific">Legionella drozanskii LLAP-1</name>
    <dbReference type="NCBI Taxonomy" id="1212489"/>
    <lineage>
        <taxon>Bacteria</taxon>
        <taxon>Pseudomonadati</taxon>
        <taxon>Pseudomonadota</taxon>
        <taxon>Gammaproteobacteria</taxon>
        <taxon>Legionellales</taxon>
        <taxon>Legionellaceae</taxon>
        <taxon>Legionella</taxon>
    </lineage>
</organism>
<dbReference type="PATRIC" id="fig|1212489.4.peg.1669"/>
<dbReference type="AlphaFoldDB" id="A0A0W0SX69"/>
<comment type="caution">
    <text evidence="1">The sequence shown here is derived from an EMBL/GenBank/DDBJ whole genome shotgun (WGS) entry which is preliminary data.</text>
</comment>
<proteinExistence type="predicted"/>
<keyword evidence="2" id="KW-1185">Reference proteome</keyword>
<name>A0A0W0SX69_9GAMM</name>
<reference evidence="1 2" key="1">
    <citation type="submission" date="2015-11" db="EMBL/GenBank/DDBJ databases">
        <title>Genomic analysis of 38 Legionella species identifies large and diverse effector repertoires.</title>
        <authorList>
            <person name="Burstein D."/>
            <person name="Amaro F."/>
            <person name="Zusman T."/>
            <person name="Lifshitz Z."/>
            <person name="Cohen O."/>
            <person name="Gilbert J.A."/>
            <person name="Pupko T."/>
            <person name="Shuman H.A."/>
            <person name="Segal G."/>
        </authorList>
    </citation>
    <scope>NUCLEOTIDE SEQUENCE [LARGE SCALE GENOMIC DNA]</scope>
    <source>
        <strain evidence="1 2">ATCC 700990</strain>
    </source>
</reference>
<gene>
    <name evidence="1" type="ORF">Ldro_1578</name>
</gene>
<accession>A0A0W0SX69</accession>
<sequence>MVSGPRQIRLHGNCHRSTGCPGSFVKLSLNGFVQYIKPTCLGLGRNLAVLIVQKEEVVVWLSAMALISRALEPEVTCLWIERVPKAVVQCNHTKLRK</sequence>
<evidence type="ECO:0000313" key="1">
    <source>
        <dbReference type="EMBL" id="KTC87959.1"/>
    </source>
</evidence>
<evidence type="ECO:0000313" key="2">
    <source>
        <dbReference type="Proteomes" id="UP000054736"/>
    </source>
</evidence>
<dbReference type="Proteomes" id="UP000054736">
    <property type="component" value="Unassembled WGS sequence"/>
</dbReference>
<protein>
    <submittedName>
        <fullName evidence="1">Uncharacterized protein</fullName>
    </submittedName>
</protein>
<dbReference type="EMBL" id="LNXY01000020">
    <property type="protein sequence ID" value="KTC87959.1"/>
    <property type="molecule type" value="Genomic_DNA"/>
</dbReference>